<dbReference type="PANTHER" id="PTHR37981">
    <property type="entry name" value="LIPASE 2"/>
    <property type="match status" value="1"/>
</dbReference>
<dbReference type="EC" id="3.1.-.-" evidence="3"/>
<dbReference type="EMBL" id="JBGEHV010000040">
    <property type="protein sequence ID" value="MEY8041666.1"/>
    <property type="molecule type" value="Genomic_DNA"/>
</dbReference>
<evidence type="ECO:0000256" key="1">
    <source>
        <dbReference type="SAM" id="SignalP"/>
    </source>
</evidence>
<evidence type="ECO:0000313" key="3">
    <source>
        <dbReference type="EMBL" id="MEY8041666.1"/>
    </source>
</evidence>
<comment type="caution">
    <text evidence="3">The sequence shown here is derived from an EMBL/GenBank/DDBJ whole genome shotgun (WGS) entry which is preliminary data.</text>
</comment>
<feature type="chain" id="PRO_5046632958" evidence="1">
    <location>
        <begin position="28"/>
        <end position="290"/>
    </location>
</feature>
<dbReference type="PANTHER" id="PTHR37981:SF1">
    <property type="entry name" value="SGNH HYDROLASE-TYPE ESTERASE DOMAIN-CONTAINING PROTEIN"/>
    <property type="match status" value="1"/>
</dbReference>
<reference evidence="3 4" key="1">
    <citation type="submission" date="2024-08" db="EMBL/GenBank/DDBJ databases">
        <title>Genome mining of Saccharopolyspora cebuensis PGLac3 from Nigerian medicinal plant.</title>
        <authorList>
            <person name="Ezeobiora C.E."/>
            <person name="Igbokwe N.H."/>
            <person name="Amin D.H."/>
            <person name="Mendie U.E."/>
        </authorList>
    </citation>
    <scope>NUCLEOTIDE SEQUENCE [LARGE SCALE GENOMIC DNA]</scope>
    <source>
        <strain evidence="3 4">PGLac3</strain>
    </source>
</reference>
<dbReference type="RefSeq" id="WP_369775168.1">
    <property type="nucleotide sequence ID" value="NZ_JBGEHV010000040.1"/>
</dbReference>
<keyword evidence="4" id="KW-1185">Reference proteome</keyword>
<protein>
    <submittedName>
        <fullName evidence="3">SGNH/GDSL hydrolase family protein</fullName>
        <ecNumber evidence="3">3.1.-.-</ecNumber>
    </submittedName>
</protein>
<accession>A0ABV4CPF0</accession>
<feature type="domain" description="SGNH hydrolase-type esterase" evidence="2">
    <location>
        <begin position="35"/>
        <end position="270"/>
    </location>
</feature>
<dbReference type="InterPro" id="IPR013830">
    <property type="entry name" value="SGNH_hydro"/>
</dbReference>
<dbReference type="InterPro" id="IPR037460">
    <property type="entry name" value="SEST-like"/>
</dbReference>
<dbReference type="Pfam" id="PF13472">
    <property type="entry name" value="Lipase_GDSL_2"/>
    <property type="match status" value="1"/>
</dbReference>
<proteinExistence type="predicted"/>
<dbReference type="InterPro" id="IPR036514">
    <property type="entry name" value="SGNH_hydro_sf"/>
</dbReference>
<keyword evidence="3" id="KW-0378">Hydrolase</keyword>
<sequence length="290" mass="29834">MRLPARLTAAVTTAAAASALLAPAAAAQDTYEYVALGDSAAAGPLIPNPDPNLLCLRSRSNYPGVAADLLGAALTDVTCSGAVIDDFSGRQHGFLAPQYDALSASTDLVTVTIGGNDAELVQAAISCINLLPEPIGRSCADRFTAGGRDELAARIAAVEPEFDAALRTIRQRSPRAHVVVVGYGTYIRPGGCYPRQPIWGRDATYVQQAVDGISAMLAEVSARHGATFVDIGPMSVGHDVCAPIGEKWFEGVLPTSPAAPLHPNEAGMRAFGEAVAAAVKATSPTPATAS</sequence>
<dbReference type="GO" id="GO:0016787">
    <property type="term" value="F:hydrolase activity"/>
    <property type="evidence" value="ECO:0007669"/>
    <property type="project" value="UniProtKB-KW"/>
</dbReference>
<gene>
    <name evidence="3" type="ORF">AB8O55_19840</name>
</gene>
<evidence type="ECO:0000259" key="2">
    <source>
        <dbReference type="Pfam" id="PF13472"/>
    </source>
</evidence>
<name>A0ABV4CPF0_9PSEU</name>
<dbReference type="SUPFAM" id="SSF52266">
    <property type="entry name" value="SGNH hydrolase"/>
    <property type="match status" value="1"/>
</dbReference>
<keyword evidence="1" id="KW-0732">Signal</keyword>
<dbReference type="Gene3D" id="3.40.50.1110">
    <property type="entry name" value="SGNH hydrolase"/>
    <property type="match status" value="1"/>
</dbReference>
<dbReference type="Proteomes" id="UP001564626">
    <property type="component" value="Unassembled WGS sequence"/>
</dbReference>
<organism evidence="3 4">
    <name type="scientific">Saccharopolyspora cebuensis</name>
    <dbReference type="NCBI Taxonomy" id="418759"/>
    <lineage>
        <taxon>Bacteria</taxon>
        <taxon>Bacillati</taxon>
        <taxon>Actinomycetota</taxon>
        <taxon>Actinomycetes</taxon>
        <taxon>Pseudonocardiales</taxon>
        <taxon>Pseudonocardiaceae</taxon>
        <taxon>Saccharopolyspora</taxon>
    </lineage>
</organism>
<dbReference type="CDD" id="cd01823">
    <property type="entry name" value="SEST_like"/>
    <property type="match status" value="1"/>
</dbReference>
<feature type="signal peptide" evidence="1">
    <location>
        <begin position="1"/>
        <end position="27"/>
    </location>
</feature>
<evidence type="ECO:0000313" key="4">
    <source>
        <dbReference type="Proteomes" id="UP001564626"/>
    </source>
</evidence>